<dbReference type="Pfam" id="PF01170">
    <property type="entry name" value="UPF0020"/>
    <property type="match status" value="1"/>
</dbReference>
<dbReference type="SUPFAM" id="SSF53335">
    <property type="entry name" value="S-adenosyl-L-methionine-dependent methyltransferases"/>
    <property type="match status" value="1"/>
</dbReference>
<evidence type="ECO:0000313" key="3">
    <source>
        <dbReference type="Proteomes" id="UP000176604"/>
    </source>
</evidence>
<reference evidence="2 3" key="1">
    <citation type="journal article" date="2016" name="Nat. Commun.">
        <title>Thousands of microbial genomes shed light on interconnected biogeochemical processes in an aquifer system.</title>
        <authorList>
            <person name="Anantharaman K."/>
            <person name="Brown C.T."/>
            <person name="Hug L.A."/>
            <person name="Sharon I."/>
            <person name="Castelle C.J."/>
            <person name="Probst A.J."/>
            <person name="Thomas B.C."/>
            <person name="Singh A."/>
            <person name="Wilkins M.J."/>
            <person name="Karaoz U."/>
            <person name="Brodie E.L."/>
            <person name="Williams K.H."/>
            <person name="Hubbard S.S."/>
            <person name="Banfield J.F."/>
        </authorList>
    </citation>
    <scope>NUCLEOTIDE SEQUENCE [LARGE SCALE GENOMIC DNA]</scope>
</reference>
<feature type="domain" description="Ribosomal RNA large subunit methyltransferase K/L-like methyltransferase" evidence="1">
    <location>
        <begin position="205"/>
        <end position="275"/>
    </location>
</feature>
<evidence type="ECO:0000313" key="2">
    <source>
        <dbReference type="EMBL" id="OGL77896.1"/>
    </source>
</evidence>
<proteinExistence type="predicted"/>
<dbReference type="InterPro" id="IPR029063">
    <property type="entry name" value="SAM-dependent_MTases_sf"/>
</dbReference>
<evidence type="ECO:0000259" key="1">
    <source>
        <dbReference type="Pfam" id="PF01170"/>
    </source>
</evidence>
<dbReference type="GO" id="GO:0030488">
    <property type="term" value="P:tRNA methylation"/>
    <property type="evidence" value="ECO:0007669"/>
    <property type="project" value="TreeGrafter"/>
</dbReference>
<dbReference type="EMBL" id="MGEF01000049">
    <property type="protein sequence ID" value="OGL77896.1"/>
    <property type="molecule type" value="Genomic_DNA"/>
</dbReference>
<dbReference type="CDD" id="cd02440">
    <property type="entry name" value="AdoMet_MTases"/>
    <property type="match status" value="1"/>
</dbReference>
<gene>
    <name evidence="2" type="ORF">A3J43_02955</name>
</gene>
<dbReference type="PANTHER" id="PTHR14911">
    <property type="entry name" value="THUMP DOMAIN-CONTAINING"/>
    <property type="match status" value="1"/>
</dbReference>
<dbReference type="InterPro" id="IPR000241">
    <property type="entry name" value="RlmKL-like_Mtase"/>
</dbReference>
<dbReference type="GO" id="GO:0016423">
    <property type="term" value="F:tRNA (guanine) methyltransferase activity"/>
    <property type="evidence" value="ECO:0007669"/>
    <property type="project" value="TreeGrafter"/>
</dbReference>
<comment type="caution">
    <text evidence="2">The sequence shown here is derived from an EMBL/GenBank/DDBJ whole genome shotgun (WGS) entry which is preliminary data.</text>
</comment>
<sequence>MDLVKPARSYYTVHMTLAFFLGHTPALSLAEIHAVCARRGSRIAVQAWTPEVLLADVEGGEGEEGFFSSLAGVVKIAEMTARIPRAPTADDVRALLPPTSRKIFFGISSSALQPGARPAPAKKLGFAVKEVLEEEGRSSRLVTSREDTLSAVVVNTNKLLSERGAEIVILSTRGGAFLGRTVWVQPYDDYAARDMGRPQRDARAGMLPPKLARMLINLALGADGSGSARARTPAGALLDPFCGSGTILQEASLMGLHRLIGCDRDGQAIKRTHMNLQWLSSLTPAMRASNFSLTLKCVDVRTLPAQLGAGTIEVIVTEPSLGPPLTRMAQPDEARRMREELHGLYRDALHACAQLLAPGGRVVMVWPVWRTPQGNVPMDAEADAAATGLRVVDPLNFAVNPLPDERHGFWAARRSLLYQREDQFVMREIRIFEKA</sequence>
<organism evidence="2 3">
    <name type="scientific">Candidatus Uhrbacteria bacterium RIFCSPHIGHO2_12_FULL_54_23</name>
    <dbReference type="NCBI Taxonomy" id="1802397"/>
    <lineage>
        <taxon>Bacteria</taxon>
        <taxon>Candidatus Uhriibacteriota</taxon>
    </lineage>
</organism>
<dbReference type="PANTHER" id="PTHR14911:SF13">
    <property type="entry name" value="TRNA (GUANINE(6)-N2)-METHYLTRANSFERASE THUMP3"/>
    <property type="match status" value="1"/>
</dbReference>
<dbReference type="Proteomes" id="UP000176604">
    <property type="component" value="Unassembled WGS sequence"/>
</dbReference>
<name>A0A1F7UHX9_9BACT</name>
<dbReference type="Gene3D" id="3.40.50.150">
    <property type="entry name" value="Vaccinia Virus protein VP39"/>
    <property type="match status" value="1"/>
</dbReference>
<dbReference type="AlphaFoldDB" id="A0A1F7UHX9"/>
<dbReference type="STRING" id="1802397.A3J43_02955"/>
<accession>A0A1F7UHX9</accession>
<protein>
    <recommendedName>
        <fullName evidence="1">Ribosomal RNA large subunit methyltransferase K/L-like methyltransferase domain-containing protein</fullName>
    </recommendedName>
</protein>